<evidence type="ECO:0000313" key="3">
    <source>
        <dbReference type="Proteomes" id="UP000507470"/>
    </source>
</evidence>
<feature type="region of interest" description="Disordered" evidence="1">
    <location>
        <begin position="185"/>
        <end position="216"/>
    </location>
</feature>
<gene>
    <name evidence="2" type="ORF">MCOR_22804</name>
</gene>
<dbReference type="EMBL" id="CACVKT020004002">
    <property type="protein sequence ID" value="CAC5387484.1"/>
    <property type="molecule type" value="Genomic_DNA"/>
</dbReference>
<dbReference type="OrthoDB" id="6100007at2759"/>
<feature type="compositionally biased region" description="Polar residues" evidence="1">
    <location>
        <begin position="204"/>
        <end position="216"/>
    </location>
</feature>
<dbReference type="Proteomes" id="UP000507470">
    <property type="component" value="Unassembled WGS sequence"/>
</dbReference>
<protein>
    <submittedName>
        <fullName evidence="2">Uncharacterized protein</fullName>
    </submittedName>
</protein>
<reference evidence="2 3" key="1">
    <citation type="submission" date="2020-06" db="EMBL/GenBank/DDBJ databases">
        <authorList>
            <person name="Li R."/>
            <person name="Bekaert M."/>
        </authorList>
    </citation>
    <scope>NUCLEOTIDE SEQUENCE [LARGE SCALE GENOMIC DNA]</scope>
    <source>
        <strain evidence="3">wild</strain>
    </source>
</reference>
<evidence type="ECO:0000313" key="2">
    <source>
        <dbReference type="EMBL" id="CAC5387484.1"/>
    </source>
</evidence>
<sequence>MEILESSFENEDDIVKKVSIVLCMRGNDFIPKFHNISHKKMLSLFMSNEHFRLNLFQKSEKNIHQLNTTAYKDFIKTLFSSMSNIHVSFEEVRHNSMFCKQRKTNDQMDTRLLRNAKLWLPPESCLERMAELVNLQIEYLETTGDSMAKLPNFLEKDCLKMTETGEVEYHFGPLARENIEHLLGNHKRQMKETPQKRRRKKKMLTSTPSKANTSSK</sequence>
<accession>A0A6J8BXF1</accession>
<proteinExistence type="predicted"/>
<evidence type="ECO:0000256" key="1">
    <source>
        <dbReference type="SAM" id="MobiDB-lite"/>
    </source>
</evidence>
<keyword evidence="3" id="KW-1185">Reference proteome</keyword>
<organism evidence="2 3">
    <name type="scientific">Mytilus coruscus</name>
    <name type="common">Sea mussel</name>
    <dbReference type="NCBI Taxonomy" id="42192"/>
    <lineage>
        <taxon>Eukaryota</taxon>
        <taxon>Metazoa</taxon>
        <taxon>Spiralia</taxon>
        <taxon>Lophotrochozoa</taxon>
        <taxon>Mollusca</taxon>
        <taxon>Bivalvia</taxon>
        <taxon>Autobranchia</taxon>
        <taxon>Pteriomorphia</taxon>
        <taxon>Mytilida</taxon>
        <taxon>Mytiloidea</taxon>
        <taxon>Mytilidae</taxon>
        <taxon>Mytilinae</taxon>
        <taxon>Mytilus</taxon>
    </lineage>
</organism>
<dbReference type="AlphaFoldDB" id="A0A6J8BXF1"/>
<name>A0A6J8BXF1_MYTCO</name>